<dbReference type="CDD" id="cd00268">
    <property type="entry name" value="DEADc"/>
    <property type="match status" value="1"/>
</dbReference>
<evidence type="ECO:0000259" key="11">
    <source>
        <dbReference type="PROSITE" id="PS51194"/>
    </source>
</evidence>
<name>A0A1H2XY55_9EURY</name>
<keyword evidence="2" id="KW-0963">Cytoplasm</keyword>
<dbReference type="Proteomes" id="UP000198669">
    <property type="component" value="Unassembled WGS sequence"/>
</dbReference>
<accession>A0A1H2XY55</accession>
<dbReference type="SMART" id="SM00490">
    <property type="entry name" value="HELICc"/>
    <property type="match status" value="1"/>
</dbReference>
<evidence type="ECO:0000313" key="13">
    <source>
        <dbReference type="EMBL" id="SDW97354.1"/>
    </source>
</evidence>
<feature type="domain" description="DEAD-box RNA helicase Q" evidence="12">
    <location>
        <begin position="30"/>
        <end position="58"/>
    </location>
</feature>
<evidence type="ECO:0000259" key="12">
    <source>
        <dbReference type="PROSITE" id="PS51195"/>
    </source>
</evidence>
<dbReference type="InterPro" id="IPR014014">
    <property type="entry name" value="RNA_helicase_DEAD_Q_motif"/>
</dbReference>
<dbReference type="GO" id="GO:0005829">
    <property type="term" value="C:cytosol"/>
    <property type="evidence" value="ECO:0007669"/>
    <property type="project" value="TreeGrafter"/>
</dbReference>
<dbReference type="GO" id="GO:0140097">
    <property type="term" value="F:catalytic activity, acting on DNA"/>
    <property type="evidence" value="ECO:0007669"/>
    <property type="project" value="UniProtKB-ARBA"/>
</dbReference>
<dbReference type="GO" id="GO:0033592">
    <property type="term" value="F:RNA strand annealing activity"/>
    <property type="evidence" value="ECO:0007669"/>
    <property type="project" value="TreeGrafter"/>
</dbReference>
<dbReference type="InterPro" id="IPR050547">
    <property type="entry name" value="DEAD_box_RNA_helicases"/>
</dbReference>
<evidence type="ECO:0000256" key="9">
    <source>
        <dbReference type="RuleBase" id="RU000492"/>
    </source>
</evidence>
<evidence type="ECO:0000256" key="3">
    <source>
        <dbReference type="ARBA" id="ARBA00022741"/>
    </source>
</evidence>
<feature type="domain" description="Helicase C-terminal" evidence="11">
    <location>
        <begin position="242"/>
        <end position="404"/>
    </location>
</feature>
<dbReference type="GO" id="GO:0005840">
    <property type="term" value="C:ribosome"/>
    <property type="evidence" value="ECO:0007669"/>
    <property type="project" value="TreeGrafter"/>
</dbReference>
<dbReference type="PANTHER" id="PTHR47963">
    <property type="entry name" value="DEAD-BOX ATP-DEPENDENT RNA HELICASE 47, MITOCHONDRIAL"/>
    <property type="match status" value="1"/>
</dbReference>
<dbReference type="CDD" id="cd18787">
    <property type="entry name" value="SF2_C_DEAD"/>
    <property type="match status" value="1"/>
</dbReference>
<feature type="short sequence motif" description="Q motif" evidence="8">
    <location>
        <begin position="30"/>
        <end position="58"/>
    </location>
</feature>
<dbReference type="FunFam" id="3.40.50.300:FF:000108">
    <property type="entry name" value="ATP-dependent RNA helicase RhlE"/>
    <property type="match status" value="1"/>
</dbReference>
<dbReference type="Pfam" id="PF00271">
    <property type="entry name" value="Helicase_C"/>
    <property type="match status" value="1"/>
</dbReference>
<evidence type="ECO:0000313" key="14">
    <source>
        <dbReference type="Proteomes" id="UP000198669"/>
    </source>
</evidence>
<evidence type="ECO:0000256" key="1">
    <source>
        <dbReference type="ARBA" id="ARBA00012552"/>
    </source>
</evidence>
<dbReference type="PANTHER" id="PTHR47963:SF8">
    <property type="entry name" value="ATP-DEPENDENT RNA HELICASE DEAD"/>
    <property type="match status" value="1"/>
</dbReference>
<dbReference type="SUPFAM" id="SSF52540">
    <property type="entry name" value="P-loop containing nucleoside triphosphate hydrolases"/>
    <property type="match status" value="1"/>
</dbReference>
<evidence type="ECO:0000256" key="8">
    <source>
        <dbReference type="PROSITE-ProRule" id="PRU00552"/>
    </source>
</evidence>
<evidence type="ECO:0000256" key="7">
    <source>
        <dbReference type="ARBA" id="ARBA00023016"/>
    </source>
</evidence>
<protein>
    <recommendedName>
        <fullName evidence="1">RNA helicase</fullName>
        <ecNumber evidence="1">3.6.4.13</ecNumber>
    </recommendedName>
</protein>
<dbReference type="InterPro" id="IPR027417">
    <property type="entry name" value="P-loop_NTPase"/>
</dbReference>
<keyword evidence="7" id="KW-0346">Stress response</keyword>
<dbReference type="Gene3D" id="3.40.50.300">
    <property type="entry name" value="P-loop containing nucleotide triphosphate hydrolases"/>
    <property type="match status" value="2"/>
</dbReference>
<sequence length="457" mass="51771">MPIQAPILCQAIFQDTVIAEYKRNFTMESLTFKDLNLSKNIERAVEDMGFEEPTPIQSQSIPYLMEGKDVIGQAQTGTGKTAAFGIPALEMLDVKSKKVQVVVLCPTRELANQVAEEMSKLAKYQNTKMLPVYGGQPIDRQIKALRRGVHIVIGTPGRIMDHIQRKTLKLDGVKMLVLDEADEMLDMGFREDIEFILSRVPGQKQTVLFSATMPQPIIKLTKKYQQNPQMVKTVHKKLTVPQIEQFYFEVKNNAKTEVLCRLIDIYNFKSSLVFCNTKRNVDKQVETLKARGYLADGMHGDMRQAQRERVMSNFRKGEIETLVATDVAARGIDVENIEAVFNYDIPQDEESYVHRIGRTGRAGKEGVAITFASGKDIRKIKNIQKHTKAKIIRKNVPSQSDVEDIRAEMLSQNVKKIIDDGHIGKYEHWVENLLEEDYASVDVAAALVKILLSEEKK</sequence>
<dbReference type="Pfam" id="PF00270">
    <property type="entry name" value="DEAD"/>
    <property type="match status" value="1"/>
</dbReference>
<evidence type="ECO:0000259" key="10">
    <source>
        <dbReference type="PROSITE" id="PS51192"/>
    </source>
</evidence>
<gene>
    <name evidence="13" type="ORF">SAMN04515625_1984</name>
</gene>
<dbReference type="PROSITE" id="PS00039">
    <property type="entry name" value="DEAD_ATP_HELICASE"/>
    <property type="match status" value="1"/>
</dbReference>
<feature type="domain" description="Helicase ATP-binding" evidence="10">
    <location>
        <begin position="61"/>
        <end position="231"/>
    </location>
</feature>
<keyword evidence="6 9" id="KW-0067">ATP-binding</keyword>
<evidence type="ECO:0000256" key="4">
    <source>
        <dbReference type="ARBA" id="ARBA00022801"/>
    </source>
</evidence>
<proteinExistence type="inferred from homology"/>
<organism evidence="13 14">
    <name type="scientific">Methanohalophilus halophilus</name>
    <dbReference type="NCBI Taxonomy" id="2177"/>
    <lineage>
        <taxon>Archaea</taxon>
        <taxon>Methanobacteriati</taxon>
        <taxon>Methanobacteriota</taxon>
        <taxon>Stenosarchaea group</taxon>
        <taxon>Methanomicrobia</taxon>
        <taxon>Methanosarcinales</taxon>
        <taxon>Methanosarcinaceae</taxon>
        <taxon>Methanohalophilus</taxon>
    </lineage>
</organism>
<evidence type="ECO:0000256" key="6">
    <source>
        <dbReference type="ARBA" id="ARBA00022840"/>
    </source>
</evidence>
<reference evidence="13 14" key="1">
    <citation type="submission" date="2016-10" db="EMBL/GenBank/DDBJ databases">
        <authorList>
            <person name="de Groot N.N."/>
        </authorList>
    </citation>
    <scope>NUCLEOTIDE SEQUENCE [LARGE SCALE GENOMIC DNA]</scope>
    <source>
        <strain evidence="13 14">Z-7982</strain>
    </source>
</reference>
<evidence type="ECO:0000256" key="5">
    <source>
        <dbReference type="ARBA" id="ARBA00022806"/>
    </source>
</evidence>
<keyword evidence="4 9" id="KW-0378">Hydrolase</keyword>
<evidence type="ECO:0000256" key="2">
    <source>
        <dbReference type="ARBA" id="ARBA00022490"/>
    </source>
</evidence>
<dbReference type="InterPro" id="IPR057325">
    <property type="entry name" value="DeaD_dimer"/>
</dbReference>
<keyword evidence="3 9" id="KW-0547">Nucleotide-binding</keyword>
<dbReference type="PROSITE" id="PS51195">
    <property type="entry name" value="Q_MOTIF"/>
    <property type="match status" value="1"/>
</dbReference>
<dbReference type="PROSITE" id="PS51194">
    <property type="entry name" value="HELICASE_CTER"/>
    <property type="match status" value="1"/>
</dbReference>
<dbReference type="SMART" id="SM00487">
    <property type="entry name" value="DEXDc"/>
    <property type="match status" value="1"/>
</dbReference>
<dbReference type="GO" id="GO:0009409">
    <property type="term" value="P:response to cold"/>
    <property type="evidence" value="ECO:0007669"/>
    <property type="project" value="TreeGrafter"/>
</dbReference>
<dbReference type="GO" id="GO:0005524">
    <property type="term" value="F:ATP binding"/>
    <property type="evidence" value="ECO:0007669"/>
    <property type="project" value="UniProtKB-KW"/>
</dbReference>
<dbReference type="GO" id="GO:0016787">
    <property type="term" value="F:hydrolase activity"/>
    <property type="evidence" value="ECO:0007669"/>
    <property type="project" value="UniProtKB-KW"/>
</dbReference>
<dbReference type="AlphaFoldDB" id="A0A1H2XY55"/>
<dbReference type="EMBL" id="FNMU01000007">
    <property type="protein sequence ID" value="SDW97354.1"/>
    <property type="molecule type" value="Genomic_DNA"/>
</dbReference>
<dbReference type="InterPro" id="IPR001650">
    <property type="entry name" value="Helicase_C-like"/>
</dbReference>
<dbReference type="InterPro" id="IPR044742">
    <property type="entry name" value="DEAD/DEAH_RhlB"/>
</dbReference>
<dbReference type="InterPro" id="IPR014001">
    <property type="entry name" value="Helicase_ATP-bd"/>
</dbReference>
<keyword evidence="5 9" id="KW-0347">Helicase</keyword>
<dbReference type="InterPro" id="IPR011545">
    <property type="entry name" value="DEAD/DEAH_box_helicase_dom"/>
</dbReference>
<dbReference type="Pfam" id="PF25399">
    <property type="entry name" value="DeaD_dimer"/>
    <property type="match status" value="1"/>
</dbReference>
<dbReference type="GO" id="GO:0003724">
    <property type="term" value="F:RNA helicase activity"/>
    <property type="evidence" value="ECO:0007669"/>
    <property type="project" value="UniProtKB-EC"/>
</dbReference>
<dbReference type="EC" id="3.6.4.13" evidence="1"/>
<comment type="similarity">
    <text evidence="9">Belongs to the DEAD box helicase family.</text>
</comment>
<dbReference type="InterPro" id="IPR000629">
    <property type="entry name" value="RNA-helicase_DEAD-box_CS"/>
</dbReference>
<dbReference type="PROSITE" id="PS51192">
    <property type="entry name" value="HELICASE_ATP_BIND_1"/>
    <property type="match status" value="1"/>
</dbReference>